<name>A0A6M3XQY4_9ZZZZ</name>
<gene>
    <name evidence="1" type="ORF">TM448B01915_0014</name>
</gene>
<evidence type="ECO:0008006" key="2">
    <source>
        <dbReference type="Google" id="ProtNLM"/>
    </source>
</evidence>
<protein>
    <recommendedName>
        <fullName evidence="2">Tail protein</fullName>
    </recommendedName>
</protein>
<dbReference type="AlphaFoldDB" id="A0A6M3XQY4"/>
<sequence length="162" mass="17830">MAATSFFGDTLDVVYKIGAVLLTVGILKGVEIRAEWEHIELHGQETVFMEDVARRKVRVSVKAKFAKFHPNVFGKILGTETADKDIDGAAKVGYTQATITDSNVVPLFTLQGTLVGKNLETYIGKVTNVYFENAPFLAPEGEYPTPDLSGYGDKMYLEYKTA</sequence>
<organism evidence="1">
    <name type="scientific">viral metagenome</name>
    <dbReference type="NCBI Taxonomy" id="1070528"/>
    <lineage>
        <taxon>unclassified sequences</taxon>
        <taxon>metagenomes</taxon>
        <taxon>organismal metagenomes</taxon>
    </lineage>
</organism>
<accession>A0A6M3XQY4</accession>
<dbReference type="EMBL" id="MT144842">
    <property type="protein sequence ID" value="QJI00309.1"/>
    <property type="molecule type" value="Genomic_DNA"/>
</dbReference>
<proteinExistence type="predicted"/>
<evidence type="ECO:0000313" key="1">
    <source>
        <dbReference type="EMBL" id="QJI00309.1"/>
    </source>
</evidence>
<reference evidence="1" key="1">
    <citation type="submission" date="2020-03" db="EMBL/GenBank/DDBJ databases">
        <title>The deep terrestrial virosphere.</title>
        <authorList>
            <person name="Holmfeldt K."/>
            <person name="Nilsson E."/>
            <person name="Simone D."/>
            <person name="Lopez-Fernandez M."/>
            <person name="Wu X."/>
            <person name="de Brujin I."/>
            <person name="Lundin D."/>
            <person name="Andersson A."/>
            <person name="Bertilsson S."/>
            <person name="Dopson M."/>
        </authorList>
    </citation>
    <scope>NUCLEOTIDE SEQUENCE</scope>
    <source>
        <strain evidence="1">TM448B01915</strain>
    </source>
</reference>